<feature type="transmembrane region" description="Helical" evidence="1">
    <location>
        <begin position="64"/>
        <end position="83"/>
    </location>
</feature>
<keyword evidence="4" id="KW-1185">Reference proteome</keyword>
<feature type="transmembrane region" description="Helical" evidence="1">
    <location>
        <begin position="145"/>
        <end position="165"/>
    </location>
</feature>
<proteinExistence type="predicted"/>
<organism evidence="3 4">
    <name type="scientific">Roseovarius mucosus</name>
    <dbReference type="NCBI Taxonomy" id="215743"/>
    <lineage>
        <taxon>Bacteria</taxon>
        <taxon>Pseudomonadati</taxon>
        <taxon>Pseudomonadota</taxon>
        <taxon>Alphaproteobacteria</taxon>
        <taxon>Rhodobacterales</taxon>
        <taxon>Roseobacteraceae</taxon>
        <taxon>Roseovarius</taxon>
    </lineage>
</organism>
<dbReference type="AlphaFoldDB" id="A0A1V0RIF5"/>
<evidence type="ECO:0000259" key="2">
    <source>
        <dbReference type="Pfam" id="PF00892"/>
    </source>
</evidence>
<dbReference type="GO" id="GO:0016020">
    <property type="term" value="C:membrane"/>
    <property type="evidence" value="ECO:0007669"/>
    <property type="project" value="InterPro"/>
</dbReference>
<feature type="transmembrane region" description="Helical" evidence="1">
    <location>
        <begin position="263"/>
        <end position="282"/>
    </location>
</feature>
<sequence length="283" mass="28812">MTALILGLVAALAWGTHDVCVRYVSQNNGIFAPLVWVLAFGLIIVTPISAYAGLHAPEGGDIGLAVLAGLCFGVGGTALYRAFSIGPVRLVAPVIGAYPILSVGWASLNGAPTTALEWIMVGLIICGVAYIAQSDAGHDHAEAPSPLPAIAWSLLAAVGFALTFAIGHKATATGGELLLLAPTRAAALVVVLGFALALRAPLALTRRHTPLLILMGTLDALAIGCVIGAGQTARPEFAAIGASTFGVITVLFAAIFLRERLRGSQWLAVLGVFTAIGVLGGGH</sequence>
<feature type="domain" description="EamA" evidence="2">
    <location>
        <begin position="148"/>
        <end position="278"/>
    </location>
</feature>
<dbReference type="PANTHER" id="PTHR22911">
    <property type="entry name" value="ACYL-MALONYL CONDENSING ENZYME-RELATED"/>
    <property type="match status" value="1"/>
</dbReference>
<feature type="transmembrane region" description="Helical" evidence="1">
    <location>
        <begin position="210"/>
        <end position="230"/>
    </location>
</feature>
<dbReference type="EMBL" id="CP020474">
    <property type="protein sequence ID" value="ARE81541.1"/>
    <property type="molecule type" value="Genomic_DNA"/>
</dbReference>
<reference evidence="3 4" key="1">
    <citation type="submission" date="2017-03" db="EMBL/GenBank/DDBJ databases">
        <title>Genome Sequence of Roseovarius mucosus strain SMR3 Isolated from a culture of the Diatom Skeletonema marinoi.</title>
        <authorList>
            <person name="Topel M."/>
            <person name="Pinder M."/>
            <person name="Johansson O.N."/>
            <person name="Kourtchenko O."/>
            <person name="Godhe A."/>
            <person name="Clarke A.K."/>
        </authorList>
    </citation>
    <scope>NUCLEOTIDE SEQUENCE [LARGE SCALE GENOMIC DNA]</scope>
    <source>
        <strain evidence="3 4">SMR3</strain>
    </source>
</reference>
<gene>
    <name evidence="3" type="ORF">ROSMUCSMR3_00027</name>
</gene>
<keyword evidence="1" id="KW-0812">Transmembrane</keyword>
<dbReference type="Proteomes" id="UP000192273">
    <property type="component" value="Chromosome"/>
</dbReference>
<evidence type="ECO:0000256" key="1">
    <source>
        <dbReference type="SAM" id="Phobius"/>
    </source>
</evidence>
<accession>A0A1V0RIF5</accession>
<feature type="transmembrane region" description="Helical" evidence="1">
    <location>
        <begin position="177"/>
        <end position="198"/>
    </location>
</feature>
<feature type="transmembrane region" description="Helical" evidence="1">
    <location>
        <begin position="89"/>
        <end position="108"/>
    </location>
</feature>
<dbReference type="OrthoDB" id="7704317at2"/>
<dbReference type="KEGG" id="rmm:ROSMUCSMR3_00027"/>
<keyword evidence="1" id="KW-1133">Transmembrane helix</keyword>
<dbReference type="InterPro" id="IPR000620">
    <property type="entry name" value="EamA_dom"/>
</dbReference>
<dbReference type="SUPFAM" id="SSF103481">
    <property type="entry name" value="Multidrug resistance efflux transporter EmrE"/>
    <property type="match status" value="2"/>
</dbReference>
<evidence type="ECO:0000313" key="4">
    <source>
        <dbReference type="Proteomes" id="UP000192273"/>
    </source>
</evidence>
<name>A0A1V0RIF5_9RHOB</name>
<feature type="transmembrane region" description="Helical" evidence="1">
    <location>
        <begin position="237"/>
        <end position="257"/>
    </location>
</feature>
<keyword evidence="1" id="KW-0472">Membrane</keyword>
<feature type="domain" description="EamA" evidence="2">
    <location>
        <begin position="2"/>
        <end position="131"/>
    </location>
</feature>
<evidence type="ECO:0000313" key="3">
    <source>
        <dbReference type="EMBL" id="ARE81541.1"/>
    </source>
</evidence>
<dbReference type="Pfam" id="PF00892">
    <property type="entry name" value="EamA"/>
    <property type="match status" value="2"/>
</dbReference>
<feature type="transmembrane region" description="Helical" evidence="1">
    <location>
        <begin position="115"/>
        <end position="133"/>
    </location>
</feature>
<dbReference type="PANTHER" id="PTHR22911:SF137">
    <property type="entry name" value="SOLUTE CARRIER FAMILY 35 MEMBER G2-RELATED"/>
    <property type="match status" value="1"/>
</dbReference>
<dbReference type="RefSeq" id="WP_008280788.1">
    <property type="nucleotide sequence ID" value="NZ_CP020474.1"/>
</dbReference>
<protein>
    <submittedName>
        <fullName evidence="3">EamA-like transporter family protein</fullName>
    </submittedName>
</protein>
<dbReference type="InterPro" id="IPR037185">
    <property type="entry name" value="EmrE-like"/>
</dbReference>
<feature type="transmembrane region" description="Helical" evidence="1">
    <location>
        <begin position="34"/>
        <end position="52"/>
    </location>
</feature>